<evidence type="ECO:0000313" key="1">
    <source>
        <dbReference type="EMBL" id="KJJ40064.1"/>
    </source>
</evidence>
<sequence length="246" mass="27517">MASGNGFPPIIGTYNGINYYIRNGKQCQRKAGGGFTSESIKNNPKMQGVRDSNQELALCSKFNKNFKDALFPFINDLEDGTLHSRLMKLFMHIKMLDEAPVGKRTVGNGLSCDMGQKLLREFRFTKGPGARDILGPFADLNVKTGILKAVAFDPKRLKFPKGSTHFYLQYGLLEYNLKGNTFRFILNTDALVVAKEDDAKELVLEVLEKPEKRSVVFGVVKVQFYQKLPDRFYKSFAKGAVGIGVV</sequence>
<comment type="caution">
    <text evidence="1">The sequence shown here is derived from an EMBL/GenBank/DDBJ whole genome shotgun (WGS) entry which is preliminary data.</text>
</comment>
<keyword evidence="2" id="KW-1185">Reference proteome</keyword>
<protein>
    <submittedName>
        <fullName evidence="1">Uncharacterized protein</fullName>
    </submittedName>
</protein>
<name>A0ABR5DMS4_9FLAO</name>
<dbReference type="Proteomes" id="UP000033497">
    <property type="component" value="Unassembled WGS sequence"/>
</dbReference>
<gene>
    <name evidence="1" type="ORF">MB09_02640</name>
</gene>
<evidence type="ECO:0000313" key="2">
    <source>
        <dbReference type="Proteomes" id="UP000033497"/>
    </source>
</evidence>
<proteinExistence type="predicted"/>
<dbReference type="EMBL" id="JSVU01000001">
    <property type="protein sequence ID" value="KJJ40064.1"/>
    <property type="molecule type" value="Genomic_DNA"/>
</dbReference>
<dbReference type="RefSeq" id="WP_045079277.1">
    <property type="nucleotide sequence ID" value="NZ_JSVU01000001.1"/>
</dbReference>
<organism evidence="1 2">
    <name type="scientific">Aequorivita vladivostokensis</name>
    <dbReference type="NCBI Taxonomy" id="171194"/>
    <lineage>
        <taxon>Bacteria</taxon>
        <taxon>Pseudomonadati</taxon>
        <taxon>Bacteroidota</taxon>
        <taxon>Flavobacteriia</taxon>
        <taxon>Flavobacteriales</taxon>
        <taxon>Flavobacteriaceae</taxon>
        <taxon>Aequorivita</taxon>
    </lineage>
</organism>
<accession>A0ABR5DMS4</accession>
<reference evidence="1 2" key="1">
    <citation type="submission" date="2014-10" db="EMBL/GenBank/DDBJ databases">
        <title>Genome sequencing of Vitellibacter vladivostokensis KMM 3516.</title>
        <authorList>
            <person name="Thevarajoo S."/>
            <person name="Selvaratnam C."/>
            <person name="Goh K.M."/>
            <person name="Chong C.S."/>
        </authorList>
    </citation>
    <scope>NUCLEOTIDE SEQUENCE [LARGE SCALE GENOMIC DNA]</scope>
    <source>
        <strain evidence="1 2">KMM 3516</strain>
    </source>
</reference>